<feature type="compositionally biased region" description="Polar residues" evidence="1">
    <location>
        <begin position="11"/>
        <end position="23"/>
    </location>
</feature>
<gene>
    <name evidence="2" type="ORF">PG991_012600</name>
</gene>
<reference evidence="2 3" key="1">
    <citation type="submission" date="2023-01" db="EMBL/GenBank/DDBJ databases">
        <title>Analysis of 21 Apiospora genomes using comparative genomics revels a genus with tremendous synthesis potential of carbohydrate active enzymes and secondary metabolites.</title>
        <authorList>
            <person name="Sorensen T."/>
        </authorList>
    </citation>
    <scope>NUCLEOTIDE SEQUENCE [LARGE SCALE GENOMIC DNA]</scope>
    <source>
        <strain evidence="2 3">CBS 20057</strain>
    </source>
</reference>
<sequence length="86" mass="9207">MENGTERKPSVTPNGQDRGTSESAVVESALSMSPFVSFPALRQSPSWVPLSPPLSPDVKCYGCQCQTLPPLFEALDANGGDYMTMV</sequence>
<proteinExistence type="predicted"/>
<evidence type="ECO:0000313" key="3">
    <source>
        <dbReference type="Proteomes" id="UP001396898"/>
    </source>
</evidence>
<dbReference type="Proteomes" id="UP001396898">
    <property type="component" value="Unassembled WGS sequence"/>
</dbReference>
<dbReference type="EMBL" id="JAQQWI010000017">
    <property type="protein sequence ID" value="KAK8006303.1"/>
    <property type="molecule type" value="Genomic_DNA"/>
</dbReference>
<evidence type="ECO:0000313" key="2">
    <source>
        <dbReference type="EMBL" id="KAK8006303.1"/>
    </source>
</evidence>
<evidence type="ECO:0000256" key="1">
    <source>
        <dbReference type="SAM" id="MobiDB-lite"/>
    </source>
</evidence>
<feature type="region of interest" description="Disordered" evidence="1">
    <location>
        <begin position="1"/>
        <end position="26"/>
    </location>
</feature>
<keyword evidence="3" id="KW-1185">Reference proteome</keyword>
<name>A0ABR1RA76_9PEZI</name>
<comment type="caution">
    <text evidence="2">The sequence shown here is derived from an EMBL/GenBank/DDBJ whole genome shotgun (WGS) entry which is preliminary data.</text>
</comment>
<protein>
    <submittedName>
        <fullName evidence="2">Uncharacterized protein</fullName>
    </submittedName>
</protein>
<accession>A0ABR1RA76</accession>
<organism evidence="2 3">
    <name type="scientific">Apiospora marii</name>
    <dbReference type="NCBI Taxonomy" id="335849"/>
    <lineage>
        <taxon>Eukaryota</taxon>
        <taxon>Fungi</taxon>
        <taxon>Dikarya</taxon>
        <taxon>Ascomycota</taxon>
        <taxon>Pezizomycotina</taxon>
        <taxon>Sordariomycetes</taxon>
        <taxon>Xylariomycetidae</taxon>
        <taxon>Amphisphaeriales</taxon>
        <taxon>Apiosporaceae</taxon>
        <taxon>Apiospora</taxon>
    </lineage>
</organism>